<evidence type="ECO:0000256" key="1">
    <source>
        <dbReference type="ARBA" id="ARBA00022679"/>
    </source>
</evidence>
<evidence type="ECO:0000256" key="5">
    <source>
        <dbReference type="PROSITE-ProRule" id="PRU10141"/>
    </source>
</evidence>
<name>A0A919JRP0_9ACTN</name>
<keyword evidence="3" id="KW-0418">Kinase</keyword>
<dbReference type="SUPFAM" id="SSF56112">
    <property type="entry name" value="Protein kinase-like (PK-like)"/>
    <property type="match status" value="1"/>
</dbReference>
<evidence type="ECO:0000256" key="7">
    <source>
        <dbReference type="SAM" id="Phobius"/>
    </source>
</evidence>
<dbReference type="PANTHER" id="PTHR43289:SF34">
    <property type="entry name" value="SERINE_THREONINE-PROTEIN KINASE YBDM-RELATED"/>
    <property type="match status" value="1"/>
</dbReference>
<dbReference type="AlphaFoldDB" id="A0A919JRP0"/>
<dbReference type="Pfam" id="PF00069">
    <property type="entry name" value="Pkinase"/>
    <property type="match status" value="1"/>
</dbReference>
<feature type="region of interest" description="Disordered" evidence="6">
    <location>
        <begin position="281"/>
        <end position="313"/>
    </location>
</feature>
<dbReference type="CDD" id="cd14014">
    <property type="entry name" value="STKc_PknB_like"/>
    <property type="match status" value="1"/>
</dbReference>
<keyword evidence="7" id="KW-1133">Transmembrane helix</keyword>
<organism evidence="9 10">
    <name type="scientific">Actinoplanes nipponensis</name>
    <dbReference type="NCBI Taxonomy" id="135950"/>
    <lineage>
        <taxon>Bacteria</taxon>
        <taxon>Bacillati</taxon>
        <taxon>Actinomycetota</taxon>
        <taxon>Actinomycetes</taxon>
        <taxon>Micromonosporales</taxon>
        <taxon>Micromonosporaceae</taxon>
        <taxon>Actinoplanes</taxon>
    </lineage>
</organism>
<evidence type="ECO:0000256" key="3">
    <source>
        <dbReference type="ARBA" id="ARBA00022777"/>
    </source>
</evidence>
<keyword evidence="4 5" id="KW-0067">ATP-binding</keyword>
<feature type="binding site" evidence="5">
    <location>
        <position position="49"/>
    </location>
    <ligand>
        <name>ATP</name>
        <dbReference type="ChEBI" id="CHEBI:30616"/>
    </ligand>
</feature>
<evidence type="ECO:0000256" key="6">
    <source>
        <dbReference type="SAM" id="MobiDB-lite"/>
    </source>
</evidence>
<dbReference type="Gene3D" id="1.10.510.10">
    <property type="entry name" value="Transferase(Phosphotransferase) domain 1"/>
    <property type="match status" value="1"/>
</dbReference>
<evidence type="ECO:0000256" key="4">
    <source>
        <dbReference type="ARBA" id="ARBA00022840"/>
    </source>
</evidence>
<dbReference type="Proteomes" id="UP000647172">
    <property type="component" value="Unassembled WGS sequence"/>
</dbReference>
<dbReference type="RefSeq" id="WP_239131063.1">
    <property type="nucleotide sequence ID" value="NZ_BAAAYJ010000084.1"/>
</dbReference>
<keyword evidence="1" id="KW-0808">Transferase</keyword>
<evidence type="ECO:0000313" key="9">
    <source>
        <dbReference type="EMBL" id="GIE54222.1"/>
    </source>
</evidence>
<dbReference type="EMBL" id="BOMQ01000097">
    <property type="protein sequence ID" value="GIE54222.1"/>
    <property type="molecule type" value="Genomic_DNA"/>
</dbReference>
<dbReference type="InterPro" id="IPR011009">
    <property type="entry name" value="Kinase-like_dom_sf"/>
</dbReference>
<keyword evidence="2 5" id="KW-0547">Nucleotide-binding</keyword>
<dbReference type="GO" id="GO:0005524">
    <property type="term" value="F:ATP binding"/>
    <property type="evidence" value="ECO:0007669"/>
    <property type="project" value="UniProtKB-UniRule"/>
</dbReference>
<dbReference type="PROSITE" id="PS00107">
    <property type="entry name" value="PROTEIN_KINASE_ATP"/>
    <property type="match status" value="1"/>
</dbReference>
<feature type="domain" description="Protein kinase" evidence="8">
    <location>
        <begin position="21"/>
        <end position="274"/>
    </location>
</feature>
<dbReference type="InterPro" id="IPR017441">
    <property type="entry name" value="Protein_kinase_ATP_BS"/>
</dbReference>
<keyword evidence="7" id="KW-0812">Transmembrane</keyword>
<evidence type="ECO:0000256" key="2">
    <source>
        <dbReference type="ARBA" id="ARBA00022741"/>
    </source>
</evidence>
<keyword evidence="10" id="KW-1185">Reference proteome</keyword>
<proteinExistence type="predicted"/>
<dbReference type="PANTHER" id="PTHR43289">
    <property type="entry name" value="MITOGEN-ACTIVATED PROTEIN KINASE KINASE KINASE 20-RELATED"/>
    <property type="match status" value="1"/>
</dbReference>
<accession>A0A919JRP0</accession>
<sequence length="604" mass="64509">MDTAYRVTPLRRGDPEQLGEYWLTGRLGSGGMGVVYLATDRDDNYVAIKLVHATLVHDPEFRGRFRSEVERARQVPSFCTAEVLDADLDHNPPYLVVEYVDGPSLAEVVEERGPLRAAALHSLAVGVATALTGIHGAGVIHRDLKPDNVLLAPGSPKVIDFGIARAFEATSQHTRTDQMVGTVAYMAPERFSSEPGTPLTAAADIFAWGCVVAYAGTGRTPFHGDSPPATAARILTQPPHLAGLPEPLRELVALSLSKDPEERPSARELLDMLLDGDRPAARQRATVVSRAPAADPDESYDSHPFESADAYGPRTYGGHPVPYGARGRPRGHRLLAVLAVLLVLAGVATVALVLNAHSRAGDPLSTNGTQRGGAAAGVEQSTARPDDGAPAPDDPPATTPTDYEDDEPGDDSGRSPVEPTGGEPIIQDPLTRPGQWRDSEIREQDATCSTLGVMRVVRVDRGTYQCVGPEEPIADDFGVAVTVALQSAGSCAAIWFHWDARRGGQVLRVCPGEMSVAADRPDDRRVYGRIPLRERIAPRGSTRIHLVVREGEAQVFRGGDFAGSVRLPRDGPEEGAVLLGLSAEAVDARPPYAVTFANVDIRSL</sequence>
<dbReference type="InterPro" id="IPR008271">
    <property type="entry name" value="Ser/Thr_kinase_AS"/>
</dbReference>
<feature type="transmembrane region" description="Helical" evidence="7">
    <location>
        <begin position="334"/>
        <end position="354"/>
    </location>
</feature>
<dbReference type="InterPro" id="IPR000719">
    <property type="entry name" value="Prot_kinase_dom"/>
</dbReference>
<evidence type="ECO:0000313" key="10">
    <source>
        <dbReference type="Proteomes" id="UP000647172"/>
    </source>
</evidence>
<gene>
    <name evidence="9" type="ORF">Ani05nite_77560</name>
</gene>
<protein>
    <recommendedName>
        <fullName evidence="8">Protein kinase domain-containing protein</fullName>
    </recommendedName>
</protein>
<evidence type="ECO:0000259" key="8">
    <source>
        <dbReference type="PROSITE" id="PS50011"/>
    </source>
</evidence>
<dbReference type="PROSITE" id="PS00108">
    <property type="entry name" value="PROTEIN_KINASE_ST"/>
    <property type="match status" value="1"/>
</dbReference>
<dbReference type="PROSITE" id="PS50011">
    <property type="entry name" value="PROTEIN_KINASE_DOM"/>
    <property type="match status" value="1"/>
</dbReference>
<dbReference type="GO" id="GO:0004674">
    <property type="term" value="F:protein serine/threonine kinase activity"/>
    <property type="evidence" value="ECO:0007669"/>
    <property type="project" value="TreeGrafter"/>
</dbReference>
<keyword evidence="7" id="KW-0472">Membrane</keyword>
<reference evidence="9" key="1">
    <citation type="submission" date="2021-01" db="EMBL/GenBank/DDBJ databases">
        <title>Whole genome shotgun sequence of Actinoplanes nipponensis NBRC 14063.</title>
        <authorList>
            <person name="Komaki H."/>
            <person name="Tamura T."/>
        </authorList>
    </citation>
    <scope>NUCLEOTIDE SEQUENCE</scope>
    <source>
        <strain evidence="9">NBRC 14063</strain>
    </source>
</reference>
<dbReference type="SMART" id="SM00220">
    <property type="entry name" value="S_TKc"/>
    <property type="match status" value="1"/>
</dbReference>
<comment type="caution">
    <text evidence="9">The sequence shown here is derived from an EMBL/GenBank/DDBJ whole genome shotgun (WGS) entry which is preliminary data.</text>
</comment>
<feature type="region of interest" description="Disordered" evidence="6">
    <location>
        <begin position="359"/>
        <end position="443"/>
    </location>
</feature>
<dbReference type="Gene3D" id="3.30.200.20">
    <property type="entry name" value="Phosphorylase Kinase, domain 1"/>
    <property type="match status" value="1"/>
</dbReference>